<feature type="transmembrane region" description="Helical" evidence="1">
    <location>
        <begin position="7"/>
        <end position="25"/>
    </location>
</feature>
<comment type="caution">
    <text evidence="2">The sequence shown here is derived from an EMBL/GenBank/DDBJ whole genome shotgun (WGS) entry which is preliminary data.</text>
</comment>
<keyword evidence="1" id="KW-0472">Membrane</keyword>
<dbReference type="Proteomes" id="UP000293781">
    <property type="component" value="Unassembled WGS sequence"/>
</dbReference>
<protein>
    <submittedName>
        <fullName evidence="2">Uncharacterized protein</fullName>
    </submittedName>
</protein>
<keyword evidence="1" id="KW-1133">Transmembrane helix</keyword>
<keyword evidence="3" id="KW-1185">Reference proteome</keyword>
<evidence type="ECO:0000313" key="2">
    <source>
        <dbReference type="EMBL" id="RZT78339.1"/>
    </source>
</evidence>
<proteinExistence type="predicted"/>
<keyword evidence="1" id="KW-0812">Transmembrane</keyword>
<evidence type="ECO:0000313" key="3">
    <source>
        <dbReference type="Proteomes" id="UP000293781"/>
    </source>
</evidence>
<reference evidence="2 3" key="1">
    <citation type="submission" date="2019-02" db="EMBL/GenBank/DDBJ databases">
        <title>Sequencing the genomes of 1000 actinobacteria strains.</title>
        <authorList>
            <person name="Klenk H.-P."/>
        </authorList>
    </citation>
    <scope>NUCLEOTIDE SEQUENCE [LARGE SCALE GENOMIC DNA]</scope>
    <source>
        <strain evidence="2 3">DSM 45888</strain>
    </source>
</reference>
<feature type="transmembrane region" description="Helical" evidence="1">
    <location>
        <begin position="45"/>
        <end position="62"/>
    </location>
</feature>
<name>A0A4Q7UFQ8_9ACTN</name>
<evidence type="ECO:0000256" key="1">
    <source>
        <dbReference type="SAM" id="Phobius"/>
    </source>
</evidence>
<gene>
    <name evidence="2" type="ORF">EV382_1521</name>
</gene>
<dbReference type="AlphaFoldDB" id="A0A4Q7UFQ8"/>
<dbReference type="EMBL" id="SHKK01000001">
    <property type="protein sequence ID" value="RZT78339.1"/>
    <property type="molecule type" value="Genomic_DNA"/>
</dbReference>
<accession>A0A4Q7UFQ8</accession>
<organism evidence="2 3">
    <name type="scientific">Micromonospora violae</name>
    <dbReference type="NCBI Taxonomy" id="1278207"/>
    <lineage>
        <taxon>Bacteria</taxon>
        <taxon>Bacillati</taxon>
        <taxon>Actinomycetota</taxon>
        <taxon>Actinomycetes</taxon>
        <taxon>Micromonosporales</taxon>
        <taxon>Micromonosporaceae</taxon>
        <taxon>Micromonospora</taxon>
    </lineage>
</organism>
<sequence length="108" mass="10943">MMYTGEIVAEVALGGGFGIAGRSLVTAARTVGFDSPPYSDRMFEVLFVLGALVATVLGIVVVRRTRVKRLEGSGVSPYADGWWVAGHGHRSDGGSAGGSDDGGGGGGE</sequence>